<feature type="compositionally biased region" description="Basic and acidic residues" evidence="1">
    <location>
        <begin position="221"/>
        <end position="232"/>
    </location>
</feature>
<evidence type="ECO:0000256" key="1">
    <source>
        <dbReference type="SAM" id="MobiDB-lite"/>
    </source>
</evidence>
<keyword evidence="3" id="KW-1185">Reference proteome</keyword>
<dbReference type="InterPro" id="IPR009689">
    <property type="entry name" value="DUF1280"/>
</dbReference>
<dbReference type="EMBL" id="JAWDGP010003433">
    <property type="protein sequence ID" value="KAK3774323.1"/>
    <property type="molecule type" value="Genomic_DNA"/>
</dbReference>
<dbReference type="Proteomes" id="UP001283361">
    <property type="component" value="Unassembled WGS sequence"/>
</dbReference>
<feature type="compositionally biased region" description="Basic and acidic residues" evidence="1">
    <location>
        <begin position="239"/>
        <end position="249"/>
    </location>
</feature>
<evidence type="ECO:0000313" key="3">
    <source>
        <dbReference type="Proteomes" id="UP001283361"/>
    </source>
</evidence>
<proteinExistence type="predicted"/>
<evidence type="ECO:0000313" key="2">
    <source>
        <dbReference type="EMBL" id="KAK3774323.1"/>
    </source>
</evidence>
<name>A0AAE0ZRL5_9GAST</name>
<dbReference type="PANTHER" id="PTHR31424">
    <property type="entry name" value="PROTEIN CBG23806"/>
    <property type="match status" value="1"/>
</dbReference>
<accession>A0AAE0ZRL5</accession>
<feature type="region of interest" description="Disordered" evidence="1">
    <location>
        <begin position="212"/>
        <end position="249"/>
    </location>
</feature>
<dbReference type="PANTHER" id="PTHR31424:SF6">
    <property type="match status" value="1"/>
</dbReference>
<comment type="caution">
    <text evidence="2">The sequence shown here is derived from an EMBL/GenBank/DDBJ whole genome shotgun (WGS) entry which is preliminary data.</text>
</comment>
<dbReference type="AlphaFoldDB" id="A0AAE0ZRL5"/>
<reference evidence="2" key="1">
    <citation type="journal article" date="2023" name="G3 (Bethesda)">
        <title>A reference genome for the long-term kleptoplast-retaining sea slug Elysia crispata morphotype clarki.</title>
        <authorList>
            <person name="Eastman K.E."/>
            <person name="Pendleton A.L."/>
            <person name="Shaikh M.A."/>
            <person name="Suttiyut T."/>
            <person name="Ogas R."/>
            <person name="Tomko P."/>
            <person name="Gavelis G."/>
            <person name="Widhalm J.R."/>
            <person name="Wisecaver J.H."/>
        </authorList>
    </citation>
    <scope>NUCLEOTIDE SEQUENCE</scope>
    <source>
        <strain evidence="2">ECLA1</strain>
    </source>
</reference>
<organism evidence="2 3">
    <name type="scientific">Elysia crispata</name>
    <name type="common">lettuce slug</name>
    <dbReference type="NCBI Taxonomy" id="231223"/>
    <lineage>
        <taxon>Eukaryota</taxon>
        <taxon>Metazoa</taxon>
        <taxon>Spiralia</taxon>
        <taxon>Lophotrochozoa</taxon>
        <taxon>Mollusca</taxon>
        <taxon>Gastropoda</taxon>
        <taxon>Heterobranchia</taxon>
        <taxon>Euthyneura</taxon>
        <taxon>Panpulmonata</taxon>
        <taxon>Sacoglossa</taxon>
        <taxon>Placobranchoidea</taxon>
        <taxon>Plakobranchidae</taxon>
        <taxon>Elysia</taxon>
    </lineage>
</organism>
<dbReference type="Pfam" id="PF06918">
    <property type="entry name" value="DUF1280"/>
    <property type="match status" value="1"/>
</dbReference>
<gene>
    <name evidence="2" type="ORF">RRG08_056370</name>
</gene>
<protein>
    <submittedName>
        <fullName evidence="2">Uncharacterized protein</fullName>
    </submittedName>
</protein>
<sequence>MKAKLGISRDKFRDLSRMLKVHNVHIENEASQRMLQKEVLPADIITETLEFTFKDENKRNFKESSPAVFIDDLRKYIFDLLDQYQEQKLLTWHDGGIPEGEVWIKLGGDHGQGSLKAMVQIANLAKPNSKFCTSVFAMAKVPDNPHNLYTLLNRYKIQIESLQSDIWNEKDIRVFLFGDYHFLADVHGISGAAGLHPCLWCLLTNKEINFPYDPTNPPPPRTDDNLKRDLKNFAEAGNSDEKKAKYYRG</sequence>